<comment type="caution">
    <text evidence="1">The sequence shown here is derived from an EMBL/GenBank/DDBJ whole genome shotgun (WGS) entry which is preliminary data.</text>
</comment>
<dbReference type="Gene3D" id="1.25.40.10">
    <property type="entry name" value="Tetratricopeptide repeat domain"/>
    <property type="match status" value="1"/>
</dbReference>
<sequence>MWRLQSFLSRVIHRYPGNTPLRLSQNHYVEDEVINGSTLLSNSLNTSDSSELRYTALDAVGWGAAAALFVQICRRLHSQLSSGTRPSSAQPGPPASPSTLHKCGYQVLLEILSTRDQVLSGEERLAEAASNLGHVGDSSVPVILNIIGLEMARSHNYEVAFSCFTASAQHGYSKAQFNAGVCLEKGRGVTRDVQKALQYYWQAAEGGHSQAQYRYAKLLLTTRGQPSPQEWSTAVSLLEQAAAAGLTEAQVFLGSVFSQEPVMDGRKSVHYLQMAAQSGDSRALLHLGQCYDRGFGVQRNTKLAVSHYEKAALAGNTQAQGLLRLRREVSLQPPHHRLLSTTARLPHSWSTGSLDSTTTTPLPLHLHLHPLGPRALGGGGPCQWALGV</sequence>
<dbReference type="GO" id="GO:0005739">
    <property type="term" value="C:mitochondrion"/>
    <property type="evidence" value="ECO:0007669"/>
    <property type="project" value="TreeGrafter"/>
</dbReference>
<dbReference type="InterPro" id="IPR052748">
    <property type="entry name" value="ISR_Activator"/>
</dbReference>
<dbReference type="EMBL" id="JANIIK010000116">
    <property type="protein sequence ID" value="KAJ3587241.1"/>
    <property type="molecule type" value="Genomic_DNA"/>
</dbReference>
<dbReference type="GO" id="GO:0008625">
    <property type="term" value="P:extrinsic apoptotic signaling pathway via death domain receptors"/>
    <property type="evidence" value="ECO:0007669"/>
    <property type="project" value="TreeGrafter"/>
</dbReference>
<dbReference type="AlphaFoldDB" id="A0A9Q0DF80"/>
<dbReference type="InterPro" id="IPR011990">
    <property type="entry name" value="TPR-like_helical_dom_sf"/>
</dbReference>
<reference evidence="1" key="1">
    <citation type="submission" date="2022-07" db="EMBL/GenBank/DDBJ databases">
        <title>Chromosome-level genome of Muraenolepis orangiensis.</title>
        <authorList>
            <person name="Kim J."/>
        </authorList>
    </citation>
    <scope>NUCLEOTIDE SEQUENCE</scope>
    <source>
        <strain evidence="1">KU_S4_2022</strain>
        <tissue evidence="1">Muscle</tissue>
    </source>
</reference>
<protein>
    <recommendedName>
        <fullName evidence="3">Death ligand signal enhancer</fullName>
    </recommendedName>
</protein>
<organism evidence="1 2">
    <name type="scientific">Muraenolepis orangiensis</name>
    <name type="common">Patagonian moray cod</name>
    <dbReference type="NCBI Taxonomy" id="630683"/>
    <lineage>
        <taxon>Eukaryota</taxon>
        <taxon>Metazoa</taxon>
        <taxon>Chordata</taxon>
        <taxon>Craniata</taxon>
        <taxon>Vertebrata</taxon>
        <taxon>Euteleostomi</taxon>
        <taxon>Actinopterygii</taxon>
        <taxon>Neopterygii</taxon>
        <taxon>Teleostei</taxon>
        <taxon>Neoteleostei</taxon>
        <taxon>Acanthomorphata</taxon>
        <taxon>Zeiogadaria</taxon>
        <taxon>Gadariae</taxon>
        <taxon>Gadiformes</taxon>
        <taxon>Muraenolepidoidei</taxon>
        <taxon>Muraenolepididae</taxon>
        <taxon>Muraenolepis</taxon>
    </lineage>
</organism>
<proteinExistence type="predicted"/>
<keyword evidence="2" id="KW-1185">Reference proteome</keyword>
<dbReference type="InterPro" id="IPR006597">
    <property type="entry name" value="Sel1-like"/>
</dbReference>
<dbReference type="PANTHER" id="PTHR45011:SF1">
    <property type="entry name" value="DAP3-BINDING CELL DEATH ENHANCER 1"/>
    <property type="match status" value="1"/>
</dbReference>
<evidence type="ECO:0000313" key="1">
    <source>
        <dbReference type="EMBL" id="KAJ3587241.1"/>
    </source>
</evidence>
<evidence type="ECO:0000313" key="2">
    <source>
        <dbReference type="Proteomes" id="UP001148018"/>
    </source>
</evidence>
<accession>A0A9Q0DF80</accession>
<dbReference type="PANTHER" id="PTHR45011">
    <property type="entry name" value="DAP3-BINDING CELL DEATH ENHANCER 1"/>
    <property type="match status" value="1"/>
</dbReference>
<dbReference type="Pfam" id="PF08238">
    <property type="entry name" value="Sel1"/>
    <property type="match status" value="4"/>
</dbReference>
<dbReference type="Proteomes" id="UP001148018">
    <property type="component" value="Unassembled WGS sequence"/>
</dbReference>
<dbReference type="SMART" id="SM00671">
    <property type="entry name" value="SEL1"/>
    <property type="match status" value="4"/>
</dbReference>
<dbReference type="SUPFAM" id="SSF81901">
    <property type="entry name" value="HCP-like"/>
    <property type="match status" value="1"/>
</dbReference>
<dbReference type="OrthoDB" id="2384430at2759"/>
<evidence type="ECO:0008006" key="3">
    <source>
        <dbReference type="Google" id="ProtNLM"/>
    </source>
</evidence>
<name>A0A9Q0DF80_9TELE</name>
<gene>
    <name evidence="1" type="ORF">NHX12_010839</name>
</gene>